<reference evidence="2" key="1">
    <citation type="submission" date="2022-02" db="EMBL/GenBank/DDBJ databases">
        <authorList>
            <person name="Lee M."/>
            <person name="Kim S.-J."/>
            <person name="Jung M.-Y."/>
        </authorList>
    </citation>
    <scope>NUCLEOTIDE SEQUENCE</scope>
    <source>
        <strain evidence="2">JHP9</strain>
    </source>
</reference>
<dbReference type="Gene3D" id="3.40.630.10">
    <property type="entry name" value="Zn peptidases"/>
    <property type="match status" value="1"/>
</dbReference>
<dbReference type="SUPFAM" id="SSF53187">
    <property type="entry name" value="Zn-dependent exopeptidases"/>
    <property type="match status" value="1"/>
</dbReference>
<dbReference type="InterPro" id="IPR011650">
    <property type="entry name" value="Peptidase_M20_dimer"/>
</dbReference>
<feature type="domain" description="Peptidase M20 dimerisation" evidence="1">
    <location>
        <begin position="196"/>
        <end position="295"/>
    </location>
</feature>
<name>A0ABT0QZS8_9MICO</name>
<dbReference type="PANTHER" id="PTHR11014:SF63">
    <property type="entry name" value="METALLOPEPTIDASE, PUTATIVE (AFU_ORTHOLOGUE AFUA_6G09600)-RELATED"/>
    <property type="match status" value="1"/>
</dbReference>
<gene>
    <name evidence="2" type="ORF">Bequi_04705</name>
</gene>
<protein>
    <submittedName>
        <fullName evidence="2">Amidohydrolase</fullName>
    </submittedName>
</protein>
<evidence type="ECO:0000259" key="1">
    <source>
        <dbReference type="Pfam" id="PF07687"/>
    </source>
</evidence>
<dbReference type="InterPro" id="IPR036264">
    <property type="entry name" value="Bact_exopeptidase_dim_dom"/>
</dbReference>
<dbReference type="NCBIfam" id="TIGR01891">
    <property type="entry name" value="amidohydrolases"/>
    <property type="match status" value="1"/>
</dbReference>
<dbReference type="PIRSF" id="PIRSF005962">
    <property type="entry name" value="Pept_M20D_amidohydro"/>
    <property type="match status" value="1"/>
</dbReference>
<evidence type="ECO:0000313" key="2">
    <source>
        <dbReference type="EMBL" id="MCL6422693.1"/>
    </source>
</evidence>
<dbReference type="RefSeq" id="WP_249736813.1">
    <property type="nucleotide sequence ID" value="NZ_JAKNCJ010000002.1"/>
</dbReference>
<organism evidence="2 3">
    <name type="scientific">Brachybacterium equifaecis</name>
    <dbReference type="NCBI Taxonomy" id="2910770"/>
    <lineage>
        <taxon>Bacteria</taxon>
        <taxon>Bacillati</taxon>
        <taxon>Actinomycetota</taxon>
        <taxon>Actinomycetes</taxon>
        <taxon>Micrococcales</taxon>
        <taxon>Dermabacteraceae</taxon>
        <taxon>Brachybacterium</taxon>
    </lineage>
</organism>
<accession>A0ABT0QZS8</accession>
<proteinExistence type="predicted"/>
<evidence type="ECO:0000313" key="3">
    <source>
        <dbReference type="Proteomes" id="UP001203761"/>
    </source>
</evidence>
<sequence length="408" mass="43032">MTAAETVLAALPDLESDLEDLYTRLHQNPEVSGCETETADLIAERLEGLGFEVQRIGGGVVGVLENGEGRRVLYRADIDALPVKEATGLPYASTKTMEDQDGNVVPVMHACGHDVHITAGIGAASLLAEHRDAWSGTYIALFQPAEETGWGAKGMLEDGLTSKIPTPQVAFGQHVMAAGMIAGEVATRPGPILSTATSLNITVDGKGSHGSMPHLGIDPVVIAAAIVTRLQSVVAREIAPSDFAVLTVGSLQAGSSANIIPAEAVLQLNVRAYSTEIRDQIVEAITRIVRAECEAGRSPQDPDIEVLNEYPLTENDEALTSLVRDAFVAQLGQDRVLEAAPATASEDFSEVPRAFCIPYTYWFLGGFAEGQEQFPNHNPRFAPAIEPTLATGVTAAVTAVLACLAAGE</sequence>
<dbReference type="PANTHER" id="PTHR11014">
    <property type="entry name" value="PEPTIDASE M20 FAMILY MEMBER"/>
    <property type="match status" value="1"/>
</dbReference>
<dbReference type="InterPro" id="IPR017439">
    <property type="entry name" value="Amidohydrolase"/>
</dbReference>
<dbReference type="Proteomes" id="UP001203761">
    <property type="component" value="Unassembled WGS sequence"/>
</dbReference>
<keyword evidence="3" id="KW-1185">Reference proteome</keyword>
<dbReference type="EMBL" id="JAKNCJ010000002">
    <property type="protein sequence ID" value="MCL6422693.1"/>
    <property type="molecule type" value="Genomic_DNA"/>
</dbReference>
<dbReference type="Pfam" id="PF01546">
    <property type="entry name" value="Peptidase_M20"/>
    <property type="match status" value="1"/>
</dbReference>
<dbReference type="InterPro" id="IPR002933">
    <property type="entry name" value="Peptidase_M20"/>
</dbReference>
<dbReference type="SUPFAM" id="SSF55031">
    <property type="entry name" value="Bacterial exopeptidase dimerisation domain"/>
    <property type="match status" value="1"/>
</dbReference>
<dbReference type="Pfam" id="PF07687">
    <property type="entry name" value="M20_dimer"/>
    <property type="match status" value="1"/>
</dbReference>
<comment type="caution">
    <text evidence="2">The sequence shown here is derived from an EMBL/GenBank/DDBJ whole genome shotgun (WGS) entry which is preliminary data.</text>
</comment>
<dbReference type="Gene3D" id="3.30.70.360">
    <property type="match status" value="1"/>
</dbReference>